<evidence type="ECO:0000256" key="1">
    <source>
        <dbReference type="SAM" id="SignalP"/>
    </source>
</evidence>
<comment type="caution">
    <text evidence="2">The sequence shown here is derived from an EMBL/GenBank/DDBJ whole genome shotgun (WGS) entry which is preliminary data.</text>
</comment>
<keyword evidence="1" id="KW-0732">Signal</keyword>
<proteinExistence type="predicted"/>
<dbReference type="EMBL" id="CAXLJM020000164">
    <property type="protein sequence ID" value="CAL8146859.1"/>
    <property type="molecule type" value="Genomic_DNA"/>
</dbReference>
<feature type="signal peptide" evidence="1">
    <location>
        <begin position="1"/>
        <end position="26"/>
    </location>
</feature>
<protein>
    <submittedName>
        <fullName evidence="2">Uncharacterized protein</fullName>
    </submittedName>
</protein>
<organism evidence="2 3">
    <name type="scientific">Orchesella dallaii</name>
    <dbReference type="NCBI Taxonomy" id="48710"/>
    <lineage>
        <taxon>Eukaryota</taxon>
        <taxon>Metazoa</taxon>
        <taxon>Ecdysozoa</taxon>
        <taxon>Arthropoda</taxon>
        <taxon>Hexapoda</taxon>
        <taxon>Collembola</taxon>
        <taxon>Entomobryomorpha</taxon>
        <taxon>Entomobryoidea</taxon>
        <taxon>Orchesellidae</taxon>
        <taxon>Orchesellinae</taxon>
        <taxon>Orchesella</taxon>
    </lineage>
</organism>
<accession>A0ABP1S9I7</accession>
<evidence type="ECO:0000313" key="3">
    <source>
        <dbReference type="Proteomes" id="UP001642540"/>
    </source>
</evidence>
<feature type="chain" id="PRO_5045116424" evidence="1">
    <location>
        <begin position="27"/>
        <end position="111"/>
    </location>
</feature>
<name>A0ABP1S9I7_9HEXA</name>
<sequence>MQTNTFVSALLLGILLCILYLGECNAGSSASVSPAAVSKSAKITGNDKSLPITNILNRKRRQPCPTILLPPGQCISDCHCGRGEFCNPSPYRSGIRRCRSRNGRGTYGLWV</sequence>
<dbReference type="Proteomes" id="UP001642540">
    <property type="component" value="Unassembled WGS sequence"/>
</dbReference>
<evidence type="ECO:0000313" key="2">
    <source>
        <dbReference type="EMBL" id="CAL8146859.1"/>
    </source>
</evidence>
<reference evidence="2 3" key="1">
    <citation type="submission" date="2024-08" db="EMBL/GenBank/DDBJ databases">
        <authorList>
            <person name="Cucini C."/>
            <person name="Frati F."/>
        </authorList>
    </citation>
    <scope>NUCLEOTIDE SEQUENCE [LARGE SCALE GENOMIC DNA]</scope>
</reference>
<gene>
    <name evidence="2" type="ORF">ODALV1_LOCUS30958</name>
</gene>
<keyword evidence="3" id="KW-1185">Reference proteome</keyword>